<evidence type="ECO:0000256" key="4">
    <source>
        <dbReference type="ARBA" id="ARBA00022679"/>
    </source>
</evidence>
<dbReference type="SMART" id="SM00388">
    <property type="entry name" value="HisKA"/>
    <property type="match status" value="1"/>
</dbReference>
<proteinExistence type="predicted"/>
<dbReference type="InterPro" id="IPR036890">
    <property type="entry name" value="HATPase_C_sf"/>
</dbReference>
<gene>
    <name evidence="12" type="ORF">HY076_03995</name>
</gene>
<dbReference type="InterPro" id="IPR003018">
    <property type="entry name" value="GAF"/>
</dbReference>
<dbReference type="Gene3D" id="3.30.450.40">
    <property type="match status" value="1"/>
</dbReference>
<dbReference type="Pfam" id="PF13185">
    <property type="entry name" value="GAF_2"/>
    <property type="match status" value="1"/>
</dbReference>
<evidence type="ECO:0000256" key="8">
    <source>
        <dbReference type="ARBA" id="ARBA00023012"/>
    </source>
</evidence>
<dbReference type="InterPro" id="IPR003661">
    <property type="entry name" value="HisK_dim/P_dom"/>
</dbReference>
<evidence type="ECO:0000256" key="6">
    <source>
        <dbReference type="ARBA" id="ARBA00022777"/>
    </source>
</evidence>
<dbReference type="EMBL" id="JACQAY010000120">
    <property type="protein sequence ID" value="MBI3539417.1"/>
    <property type="molecule type" value="Genomic_DNA"/>
</dbReference>
<dbReference type="SUPFAM" id="SSF55874">
    <property type="entry name" value="ATPase domain of HSP90 chaperone/DNA topoisomerase II/histidine kinase"/>
    <property type="match status" value="1"/>
</dbReference>
<dbReference type="SUPFAM" id="SSF55781">
    <property type="entry name" value="GAF domain-like"/>
    <property type="match status" value="1"/>
</dbReference>
<dbReference type="SUPFAM" id="SSF47384">
    <property type="entry name" value="Homodimeric domain of signal transducing histidine kinase"/>
    <property type="match status" value="1"/>
</dbReference>
<evidence type="ECO:0000256" key="7">
    <source>
        <dbReference type="ARBA" id="ARBA00022840"/>
    </source>
</evidence>
<evidence type="ECO:0000313" key="13">
    <source>
        <dbReference type="Proteomes" id="UP000807850"/>
    </source>
</evidence>
<dbReference type="CDD" id="cd00082">
    <property type="entry name" value="HisKA"/>
    <property type="match status" value="1"/>
</dbReference>
<evidence type="ECO:0000256" key="3">
    <source>
        <dbReference type="ARBA" id="ARBA00022553"/>
    </source>
</evidence>
<organism evidence="12 13">
    <name type="scientific">Eiseniibacteriota bacterium</name>
    <dbReference type="NCBI Taxonomy" id="2212470"/>
    <lineage>
        <taxon>Bacteria</taxon>
        <taxon>Candidatus Eiseniibacteriota</taxon>
    </lineage>
</organism>
<dbReference type="Gene3D" id="1.10.287.130">
    <property type="match status" value="1"/>
</dbReference>
<feature type="domain" description="Histidine kinase" evidence="11">
    <location>
        <begin position="393"/>
        <end position="600"/>
    </location>
</feature>
<feature type="compositionally biased region" description="Basic and acidic residues" evidence="10">
    <location>
        <begin position="601"/>
        <end position="624"/>
    </location>
</feature>
<dbReference type="PANTHER" id="PTHR43065">
    <property type="entry name" value="SENSOR HISTIDINE KINASE"/>
    <property type="match status" value="1"/>
</dbReference>
<dbReference type="PANTHER" id="PTHR43065:SF10">
    <property type="entry name" value="PEROXIDE STRESS-ACTIVATED HISTIDINE KINASE MAK3"/>
    <property type="match status" value="1"/>
</dbReference>
<dbReference type="GO" id="GO:0000155">
    <property type="term" value="F:phosphorelay sensor kinase activity"/>
    <property type="evidence" value="ECO:0007669"/>
    <property type="project" value="InterPro"/>
</dbReference>
<dbReference type="InterPro" id="IPR004358">
    <property type="entry name" value="Sig_transdc_His_kin-like_C"/>
</dbReference>
<evidence type="ECO:0000259" key="11">
    <source>
        <dbReference type="PROSITE" id="PS50109"/>
    </source>
</evidence>
<protein>
    <recommendedName>
        <fullName evidence="2">histidine kinase</fullName>
        <ecNumber evidence="2">2.7.13.3</ecNumber>
    </recommendedName>
</protein>
<keyword evidence="5" id="KW-0547">Nucleotide-binding</keyword>
<dbReference type="EC" id="2.7.13.3" evidence="2"/>
<evidence type="ECO:0000256" key="5">
    <source>
        <dbReference type="ARBA" id="ARBA00022741"/>
    </source>
</evidence>
<dbReference type="Pfam" id="PF00512">
    <property type="entry name" value="HisKA"/>
    <property type="match status" value="1"/>
</dbReference>
<dbReference type="Pfam" id="PF02518">
    <property type="entry name" value="HATPase_c"/>
    <property type="match status" value="1"/>
</dbReference>
<dbReference type="Gene3D" id="3.30.565.10">
    <property type="entry name" value="Histidine kinase-like ATPase, C-terminal domain"/>
    <property type="match status" value="1"/>
</dbReference>
<evidence type="ECO:0000256" key="1">
    <source>
        <dbReference type="ARBA" id="ARBA00000085"/>
    </source>
</evidence>
<name>A0A9D6L9L1_UNCEI</name>
<evidence type="ECO:0000256" key="2">
    <source>
        <dbReference type="ARBA" id="ARBA00012438"/>
    </source>
</evidence>
<dbReference type="GO" id="GO:0005524">
    <property type="term" value="F:ATP binding"/>
    <property type="evidence" value="ECO:0007669"/>
    <property type="project" value="UniProtKB-KW"/>
</dbReference>
<dbReference type="PROSITE" id="PS50109">
    <property type="entry name" value="HIS_KIN"/>
    <property type="match status" value="1"/>
</dbReference>
<keyword evidence="4" id="KW-0808">Transferase</keyword>
<sequence>MESSPGTGREAVPARDCGAIALATQPPDLAALERMLIAWAVHPHGAKFARASLYAWSPVRHTLVVRFGAADEGGGADLDAALTRAAHAAGDAADPDRARRTGPAEWMPERLEGASARAWADGVAIDAHASPGAEEPASGETIDRACGAVRLTHDGAPCLLIVGGWRDAGNGEDRHAALATLRRIGEAALAAERGRSDAARHARAVASLAEFAAAAVSPLNLAEVLDLAGRLATGTCEARGGAVWLGDTAPDLELESTQGPPGTRERLARALMPLAMEVVEEGRPRVIPDDGPGGLRGDGSPVDSALIVPVTAYGAVRGVLAVYDRLASHPSRPPGFDPADAAFVTALAHQLALAVDQARRIEAVRQAEQRCDDLRRELARRERLAALGEMAARVAHEVRNPLASIGAFARRAYRQLAAEDPGREYLEIVIREAERLEGMVGEQLQYATLERPRLKLESVNNVVQEALQAAGERLVRRRVRLLKRLSPDLPPLLLDTERIGRVVGNILEHALDAVAPGGRLRVESRRAGAFAVVEIAHDGQRHPGELLDQLFVPFAISRQGGSGVGLAVAQQVLKQHGGEIRVRGEGEWSSVFSFTLPIPENDDRRRPGRERRASRADRRARAGG</sequence>
<evidence type="ECO:0000256" key="9">
    <source>
        <dbReference type="SAM" id="Coils"/>
    </source>
</evidence>
<dbReference type="InterPro" id="IPR036097">
    <property type="entry name" value="HisK_dim/P_sf"/>
</dbReference>
<accession>A0A9D6L9L1</accession>
<dbReference type="InterPro" id="IPR003594">
    <property type="entry name" value="HATPase_dom"/>
</dbReference>
<reference evidence="12" key="1">
    <citation type="submission" date="2020-07" db="EMBL/GenBank/DDBJ databases">
        <title>Huge and variable diversity of episymbiotic CPR bacteria and DPANN archaea in groundwater ecosystems.</title>
        <authorList>
            <person name="He C.Y."/>
            <person name="Keren R."/>
            <person name="Whittaker M."/>
            <person name="Farag I.F."/>
            <person name="Doudna J."/>
            <person name="Cate J.H.D."/>
            <person name="Banfield J.F."/>
        </authorList>
    </citation>
    <scope>NUCLEOTIDE SEQUENCE</scope>
    <source>
        <strain evidence="12">NC_groundwater_928_Pr1_S-0.2um_72_17</strain>
    </source>
</reference>
<dbReference type="PRINTS" id="PR00344">
    <property type="entry name" value="BCTRLSENSOR"/>
</dbReference>
<evidence type="ECO:0000313" key="12">
    <source>
        <dbReference type="EMBL" id="MBI3539417.1"/>
    </source>
</evidence>
<dbReference type="Proteomes" id="UP000807850">
    <property type="component" value="Unassembled WGS sequence"/>
</dbReference>
<keyword evidence="7" id="KW-0067">ATP-binding</keyword>
<keyword evidence="6" id="KW-0418">Kinase</keyword>
<dbReference type="InterPro" id="IPR029016">
    <property type="entry name" value="GAF-like_dom_sf"/>
</dbReference>
<comment type="caution">
    <text evidence="12">The sequence shown here is derived from an EMBL/GenBank/DDBJ whole genome shotgun (WGS) entry which is preliminary data.</text>
</comment>
<keyword evidence="8" id="KW-0902">Two-component regulatory system</keyword>
<keyword evidence="9" id="KW-0175">Coiled coil</keyword>
<dbReference type="SMART" id="SM00387">
    <property type="entry name" value="HATPase_c"/>
    <property type="match status" value="1"/>
</dbReference>
<keyword evidence="3" id="KW-0597">Phosphoprotein</keyword>
<dbReference type="SMART" id="SM00065">
    <property type="entry name" value="GAF"/>
    <property type="match status" value="1"/>
</dbReference>
<feature type="coiled-coil region" evidence="9">
    <location>
        <begin position="357"/>
        <end position="384"/>
    </location>
</feature>
<dbReference type="AlphaFoldDB" id="A0A9D6L9L1"/>
<dbReference type="InterPro" id="IPR005467">
    <property type="entry name" value="His_kinase_dom"/>
</dbReference>
<comment type="catalytic activity">
    <reaction evidence="1">
        <text>ATP + protein L-histidine = ADP + protein N-phospho-L-histidine.</text>
        <dbReference type="EC" id="2.7.13.3"/>
    </reaction>
</comment>
<feature type="region of interest" description="Disordered" evidence="10">
    <location>
        <begin position="599"/>
        <end position="624"/>
    </location>
</feature>
<evidence type="ECO:0000256" key="10">
    <source>
        <dbReference type="SAM" id="MobiDB-lite"/>
    </source>
</evidence>